<proteinExistence type="predicted"/>
<organism evidence="2 3">
    <name type="scientific">Brooklawnia cerclae</name>
    <dbReference type="NCBI Taxonomy" id="349934"/>
    <lineage>
        <taxon>Bacteria</taxon>
        <taxon>Bacillati</taxon>
        <taxon>Actinomycetota</taxon>
        <taxon>Actinomycetes</taxon>
        <taxon>Propionibacteriales</taxon>
        <taxon>Propionibacteriaceae</taxon>
        <taxon>Brooklawnia</taxon>
    </lineage>
</organism>
<dbReference type="PANTHER" id="PTHR13504">
    <property type="entry name" value="FIDO DOMAIN-CONTAINING PROTEIN DDB_G0283145"/>
    <property type="match status" value="1"/>
</dbReference>
<dbReference type="SUPFAM" id="SSF140931">
    <property type="entry name" value="Fic-like"/>
    <property type="match status" value="1"/>
</dbReference>
<evidence type="ECO:0000259" key="1">
    <source>
        <dbReference type="PROSITE" id="PS51459"/>
    </source>
</evidence>
<dbReference type="PROSITE" id="PS51459">
    <property type="entry name" value="FIDO"/>
    <property type="match status" value="1"/>
</dbReference>
<dbReference type="Gene3D" id="1.10.3290.10">
    <property type="entry name" value="Fido-like domain"/>
    <property type="match status" value="1"/>
</dbReference>
<keyword evidence="3" id="KW-1185">Reference proteome</keyword>
<dbReference type="InterPro" id="IPR003812">
    <property type="entry name" value="Fido"/>
</dbReference>
<comment type="caution">
    <text evidence="2">The sequence shown here is derived from an EMBL/GenBank/DDBJ whole genome shotgun (WGS) entry which is preliminary data.</text>
</comment>
<dbReference type="EMBL" id="JAAMOZ010000002">
    <property type="protein sequence ID" value="NIH58258.1"/>
    <property type="molecule type" value="Genomic_DNA"/>
</dbReference>
<dbReference type="InterPro" id="IPR040198">
    <property type="entry name" value="Fido_containing"/>
</dbReference>
<dbReference type="PANTHER" id="PTHR13504:SF38">
    <property type="entry name" value="FIDO DOMAIN-CONTAINING PROTEIN"/>
    <property type="match status" value="1"/>
</dbReference>
<dbReference type="InterPro" id="IPR036597">
    <property type="entry name" value="Fido-like_dom_sf"/>
</dbReference>
<sequence>MDVKLFQKAPFGELVPISGSLPGGGAWKHWAFLPSPLSDDSPELSGRAYRHVGDARAALAALDSTAQRLPNPRLFRSSTLRLEAQSTAALEGTYEPLARVLAADSDDVQDPSLREVLNYVIVAETAFGWAEEGRGWGSSSLANLQGMLMRGTSSEREHSGQVRPVQVVIGRREGVPPGEIPIKAARYVPPPPGADLEARLRDLIVWMQADHCDLIDPVVAAAMGHYEFEALHPFHDGNGRLGRLLIVLQLYASGVLTEPTLSVSTWFEARRTEYCDALLGVSTDGDWSTWVEFFAQGLADSAEAARRRMLALAAVQAELKERLQSTPIRTGNARLLVDFAVGQPTFTVAQAARALGIGNAGAKKLIDSLVTHSILAPYDERVYGRRFHAPRVLDVLLEQ</sequence>
<dbReference type="Pfam" id="PF02661">
    <property type="entry name" value="Fic"/>
    <property type="match status" value="1"/>
</dbReference>
<dbReference type="Proteomes" id="UP000749311">
    <property type="component" value="Unassembled WGS sequence"/>
</dbReference>
<accession>A0ABX0SIP1</accession>
<feature type="domain" description="Fido" evidence="1">
    <location>
        <begin position="136"/>
        <end position="296"/>
    </location>
</feature>
<dbReference type="Pfam" id="PF13784">
    <property type="entry name" value="Fic_N"/>
    <property type="match status" value="1"/>
</dbReference>
<reference evidence="2 3" key="1">
    <citation type="submission" date="2020-02" db="EMBL/GenBank/DDBJ databases">
        <title>Sequencing the genomes of 1000 actinobacteria strains.</title>
        <authorList>
            <person name="Klenk H.-P."/>
        </authorList>
    </citation>
    <scope>NUCLEOTIDE SEQUENCE [LARGE SCALE GENOMIC DNA]</scope>
    <source>
        <strain evidence="2 3">DSM 19609</strain>
    </source>
</reference>
<gene>
    <name evidence="2" type="ORF">FB473_002950</name>
</gene>
<evidence type="ECO:0000313" key="3">
    <source>
        <dbReference type="Proteomes" id="UP000749311"/>
    </source>
</evidence>
<name>A0ABX0SIP1_9ACTN</name>
<evidence type="ECO:0000313" key="2">
    <source>
        <dbReference type="EMBL" id="NIH58258.1"/>
    </source>
</evidence>
<dbReference type="RefSeq" id="WP_208390817.1">
    <property type="nucleotide sequence ID" value="NZ_BAAAOO010000009.1"/>
</dbReference>
<protein>
    <submittedName>
        <fullName evidence="2">Fic family protein</fullName>
    </submittedName>
</protein>
<dbReference type="InterPro" id="IPR025758">
    <property type="entry name" value="Fic/DOC_N"/>
</dbReference>